<evidence type="ECO:0000256" key="6">
    <source>
        <dbReference type="ARBA" id="ARBA00023134"/>
    </source>
</evidence>
<comment type="subcellular location">
    <subcellularLocation>
        <location evidence="8">Cytoplasm</location>
    </subcellularLocation>
</comment>
<dbReference type="InterPro" id="IPR029044">
    <property type="entry name" value="Nucleotide-diphossugar_trans"/>
</dbReference>
<evidence type="ECO:0000313" key="11">
    <source>
        <dbReference type="Proteomes" id="UP000006055"/>
    </source>
</evidence>
<comment type="similarity">
    <text evidence="8">Belongs to the MobA family.</text>
</comment>
<evidence type="ECO:0000256" key="5">
    <source>
        <dbReference type="ARBA" id="ARBA00022842"/>
    </source>
</evidence>
<dbReference type="GO" id="GO:1902758">
    <property type="term" value="P:bis(molybdopterin guanine dinucleotide)molybdenum biosynthetic process"/>
    <property type="evidence" value="ECO:0007669"/>
    <property type="project" value="TreeGrafter"/>
</dbReference>
<dbReference type="InterPro" id="IPR025877">
    <property type="entry name" value="MobA-like_NTP_Trfase"/>
</dbReference>
<dbReference type="RefSeq" id="WP_014813237.1">
    <property type="nucleotide sequence ID" value="NC_018025.1"/>
</dbReference>
<dbReference type="InterPro" id="IPR013482">
    <property type="entry name" value="Molybde_CF_guanTrfase"/>
</dbReference>
<dbReference type="OrthoDB" id="9788394at2"/>
<dbReference type="Proteomes" id="UP000006055">
    <property type="component" value="Chromosome"/>
</dbReference>
<keyword evidence="6 8" id="KW-0342">GTP-binding</keyword>
<feature type="binding site" evidence="8">
    <location>
        <position position="31"/>
    </location>
    <ligand>
        <name>GTP</name>
        <dbReference type="ChEBI" id="CHEBI:37565"/>
    </ligand>
</feature>
<evidence type="ECO:0000256" key="3">
    <source>
        <dbReference type="ARBA" id="ARBA00022723"/>
    </source>
</evidence>
<dbReference type="Pfam" id="PF12804">
    <property type="entry name" value="NTP_transf_3"/>
    <property type="match status" value="1"/>
</dbReference>
<keyword evidence="5 8" id="KW-0460">Magnesium</keyword>
<dbReference type="GO" id="GO:0046872">
    <property type="term" value="F:metal ion binding"/>
    <property type="evidence" value="ECO:0007669"/>
    <property type="project" value="UniProtKB-KW"/>
</dbReference>
<dbReference type="EMBL" id="CP003360">
    <property type="protein sequence ID" value="AFM28160.1"/>
    <property type="molecule type" value="Genomic_DNA"/>
</dbReference>
<comment type="cofactor">
    <cofactor evidence="8">
        <name>Mg(2+)</name>
        <dbReference type="ChEBI" id="CHEBI:18420"/>
    </cofactor>
</comment>
<evidence type="ECO:0000256" key="2">
    <source>
        <dbReference type="ARBA" id="ARBA00022679"/>
    </source>
</evidence>
<evidence type="ECO:0000256" key="1">
    <source>
        <dbReference type="ARBA" id="ARBA00022490"/>
    </source>
</evidence>
<dbReference type="KEGG" id="dti:Desti_5579"/>
<dbReference type="STRING" id="706587.Desti_5579"/>
<comment type="catalytic activity">
    <reaction evidence="8">
        <text>Mo-molybdopterin + GTP + H(+) = Mo-molybdopterin guanine dinucleotide + diphosphate</text>
        <dbReference type="Rhea" id="RHEA:34243"/>
        <dbReference type="ChEBI" id="CHEBI:15378"/>
        <dbReference type="ChEBI" id="CHEBI:33019"/>
        <dbReference type="ChEBI" id="CHEBI:37565"/>
        <dbReference type="ChEBI" id="CHEBI:71302"/>
        <dbReference type="ChEBI" id="CHEBI:71310"/>
        <dbReference type="EC" id="2.7.7.77"/>
    </reaction>
</comment>
<dbReference type="PANTHER" id="PTHR19136">
    <property type="entry name" value="MOLYBDENUM COFACTOR GUANYLYLTRANSFERASE"/>
    <property type="match status" value="1"/>
</dbReference>
<keyword evidence="3 8" id="KW-0479">Metal-binding</keyword>
<dbReference type="HOGENOM" id="CLU_055597_2_1_7"/>
<feature type="domain" description="MobA-like NTP transferase" evidence="9">
    <location>
        <begin position="15"/>
        <end position="160"/>
    </location>
</feature>
<comment type="caution">
    <text evidence="8">Lacks conserved residue(s) required for the propagation of feature annotation.</text>
</comment>
<feature type="binding site" evidence="8">
    <location>
        <position position="105"/>
    </location>
    <ligand>
        <name>Mg(2+)</name>
        <dbReference type="ChEBI" id="CHEBI:18420"/>
    </ligand>
</feature>
<dbReference type="PANTHER" id="PTHR19136:SF81">
    <property type="entry name" value="MOLYBDENUM COFACTOR GUANYLYLTRANSFERASE"/>
    <property type="match status" value="1"/>
</dbReference>
<feature type="binding site" evidence="8">
    <location>
        <begin position="18"/>
        <end position="20"/>
    </location>
    <ligand>
        <name>GTP</name>
        <dbReference type="ChEBI" id="CHEBI:37565"/>
    </ligand>
</feature>
<gene>
    <name evidence="8" type="primary">mobA</name>
    <name evidence="10" type="ordered locus">Desti_5579</name>
</gene>
<dbReference type="eggNOG" id="COG0746">
    <property type="taxonomic scope" value="Bacteria"/>
</dbReference>
<dbReference type="SUPFAM" id="SSF53448">
    <property type="entry name" value="Nucleotide-diphospho-sugar transferases"/>
    <property type="match status" value="1"/>
</dbReference>
<dbReference type="GO" id="GO:0061603">
    <property type="term" value="F:molybdenum cofactor guanylyltransferase activity"/>
    <property type="evidence" value="ECO:0007669"/>
    <property type="project" value="UniProtKB-EC"/>
</dbReference>
<reference evidence="11" key="1">
    <citation type="submission" date="2012-06" db="EMBL/GenBank/DDBJ databases">
        <title>Complete sequence of chromosome of Desulfomonile tiedjei DSM 6799.</title>
        <authorList>
            <person name="Lucas S."/>
            <person name="Copeland A."/>
            <person name="Lapidus A."/>
            <person name="Glavina del Rio T."/>
            <person name="Dalin E."/>
            <person name="Tice H."/>
            <person name="Bruce D."/>
            <person name="Goodwin L."/>
            <person name="Pitluck S."/>
            <person name="Peters L."/>
            <person name="Ovchinnikova G."/>
            <person name="Zeytun A."/>
            <person name="Lu M."/>
            <person name="Kyrpides N."/>
            <person name="Mavromatis K."/>
            <person name="Ivanova N."/>
            <person name="Brettin T."/>
            <person name="Detter J.C."/>
            <person name="Han C."/>
            <person name="Larimer F."/>
            <person name="Land M."/>
            <person name="Hauser L."/>
            <person name="Markowitz V."/>
            <person name="Cheng J.-F."/>
            <person name="Hugenholtz P."/>
            <person name="Woyke T."/>
            <person name="Wu D."/>
            <person name="Spring S."/>
            <person name="Schroeder M."/>
            <person name="Brambilla E."/>
            <person name="Klenk H.-P."/>
            <person name="Eisen J.A."/>
        </authorList>
    </citation>
    <scope>NUCLEOTIDE SEQUENCE [LARGE SCALE GENOMIC DNA]</scope>
    <source>
        <strain evidence="11">ATCC 49306 / DSM 6799 / DCB-1</strain>
    </source>
</reference>
<dbReference type="GO" id="GO:0005525">
    <property type="term" value="F:GTP binding"/>
    <property type="evidence" value="ECO:0007669"/>
    <property type="project" value="UniProtKB-UniRule"/>
</dbReference>
<dbReference type="HAMAP" id="MF_00316">
    <property type="entry name" value="MobA"/>
    <property type="match status" value="1"/>
</dbReference>
<name>I4CF19_DESTA</name>
<feature type="binding site" evidence="8">
    <location>
        <position position="105"/>
    </location>
    <ligand>
        <name>GTP</name>
        <dbReference type="ChEBI" id="CHEBI:37565"/>
    </ligand>
</feature>
<feature type="binding site" evidence="8">
    <location>
        <position position="76"/>
    </location>
    <ligand>
        <name>GTP</name>
        <dbReference type="ChEBI" id="CHEBI:37565"/>
    </ligand>
</feature>
<proteinExistence type="inferred from homology"/>
<evidence type="ECO:0000259" key="9">
    <source>
        <dbReference type="Pfam" id="PF12804"/>
    </source>
</evidence>
<keyword evidence="11" id="KW-1185">Reference proteome</keyword>
<keyword evidence="4 8" id="KW-0547">Nucleotide-binding</keyword>
<keyword evidence="2 8" id="KW-0808">Transferase</keyword>
<dbReference type="Gene3D" id="3.90.550.10">
    <property type="entry name" value="Spore Coat Polysaccharide Biosynthesis Protein SpsA, Chain A"/>
    <property type="match status" value="1"/>
</dbReference>
<dbReference type="GO" id="GO:0005737">
    <property type="term" value="C:cytoplasm"/>
    <property type="evidence" value="ECO:0007669"/>
    <property type="project" value="UniProtKB-SubCell"/>
</dbReference>
<keyword evidence="1 8" id="KW-0963">Cytoplasm</keyword>
<organism evidence="10 11">
    <name type="scientific">Desulfomonile tiedjei (strain ATCC 49306 / DSM 6799 / DCB-1)</name>
    <dbReference type="NCBI Taxonomy" id="706587"/>
    <lineage>
        <taxon>Bacteria</taxon>
        <taxon>Pseudomonadati</taxon>
        <taxon>Thermodesulfobacteriota</taxon>
        <taxon>Desulfomonilia</taxon>
        <taxon>Desulfomonilales</taxon>
        <taxon>Desulfomonilaceae</taxon>
        <taxon>Desulfomonile</taxon>
    </lineage>
</organism>
<evidence type="ECO:0000256" key="8">
    <source>
        <dbReference type="HAMAP-Rule" id="MF_00316"/>
    </source>
</evidence>
<comment type="function">
    <text evidence="8">Transfers a GMP moiety from GTP to Mo-molybdopterin (Mo-MPT) cofactor (Moco or molybdenum cofactor) to form Mo-molybdopterin guanine dinucleotide (Mo-MGD) cofactor.</text>
</comment>
<dbReference type="EC" id="2.7.7.77" evidence="8"/>
<protein>
    <recommendedName>
        <fullName evidence="8">Probable molybdenum cofactor guanylyltransferase</fullName>
        <shortName evidence="8">MoCo guanylyltransferase</shortName>
        <ecNumber evidence="8">2.7.7.77</ecNumber>
    </recommendedName>
    <alternativeName>
        <fullName evidence="8">GTP:molybdopterin guanylyltransferase</fullName>
    </alternativeName>
    <alternativeName>
        <fullName evidence="8">Mo-MPT guanylyltransferase</fullName>
    </alternativeName>
    <alternativeName>
        <fullName evidence="8">Molybdopterin guanylyltransferase</fullName>
    </alternativeName>
    <alternativeName>
        <fullName evidence="8">Molybdopterin-guanine dinucleotide synthase</fullName>
        <shortName evidence="8">MGD synthase</shortName>
    </alternativeName>
</protein>
<evidence type="ECO:0000256" key="7">
    <source>
        <dbReference type="ARBA" id="ARBA00023150"/>
    </source>
</evidence>
<comment type="domain">
    <text evidence="8">The N-terminal domain determines nucleotide recognition and specific binding, while the C-terminal domain determines the specific binding to the target protein.</text>
</comment>
<sequence length="209" mass="23159">MSAKKQPIQQGLISGILLAGGESRRMGRVNKALLRVRGRTIIERSAGILLQLFPEVLVITNSPDDFSFLGLPMHGDIYPGRGSLGGLYTGLTLCTGQWGFLAACDMPFLNGAVIEHLTDLRGEADVIIPRLPGGLEPLHAVYAKECLPYIRDLLASGDLKIIDFLKRVRVREVSEEELYPYDPEFRFIMNVNTPKDLEEAQLIAQEIEP</sequence>
<keyword evidence="7 8" id="KW-0501">Molybdenum cofactor biosynthesis</keyword>
<dbReference type="AlphaFoldDB" id="I4CF19"/>
<dbReference type="CDD" id="cd02503">
    <property type="entry name" value="MobA"/>
    <property type="match status" value="1"/>
</dbReference>
<accession>I4CF19</accession>
<evidence type="ECO:0000256" key="4">
    <source>
        <dbReference type="ARBA" id="ARBA00022741"/>
    </source>
</evidence>
<evidence type="ECO:0000313" key="10">
    <source>
        <dbReference type="EMBL" id="AFM28160.1"/>
    </source>
</evidence>